<evidence type="ECO:0008006" key="3">
    <source>
        <dbReference type="Google" id="ProtNLM"/>
    </source>
</evidence>
<accession>A0A5C3Q1G8</accession>
<organism evidence="1 2">
    <name type="scientific">Pterulicium gracile</name>
    <dbReference type="NCBI Taxonomy" id="1884261"/>
    <lineage>
        <taxon>Eukaryota</taxon>
        <taxon>Fungi</taxon>
        <taxon>Dikarya</taxon>
        <taxon>Basidiomycota</taxon>
        <taxon>Agaricomycotina</taxon>
        <taxon>Agaricomycetes</taxon>
        <taxon>Agaricomycetidae</taxon>
        <taxon>Agaricales</taxon>
        <taxon>Pleurotineae</taxon>
        <taxon>Pterulaceae</taxon>
        <taxon>Pterulicium</taxon>
    </lineage>
</organism>
<sequence length="221" mass="24624">MLFSSPRTSLVLGAIAALPFVSAGTLLSPPLLRRQSPHPEHDNQPGIQWWATVEFKNNCPAGTTLAVYSPFEYKFTLNSVHSNARQSKTSMPLYAEDYNDITVFAMINEGNNPSAQEPNEKRYVYTSLFMDNYWLVKYPNSKVKDIPVSITPDNPVANGKCAKLVCNTQSCKANTEHPPGRKRSISEDGDKAAAALDWEGYVNHCPDTWKYTVTYCPDGKL</sequence>
<evidence type="ECO:0000313" key="1">
    <source>
        <dbReference type="EMBL" id="TFK95661.1"/>
    </source>
</evidence>
<dbReference type="Proteomes" id="UP000305067">
    <property type="component" value="Unassembled WGS sequence"/>
</dbReference>
<gene>
    <name evidence="1" type="ORF">BDV98DRAFT_577352</name>
</gene>
<name>A0A5C3Q1G8_9AGAR</name>
<dbReference type="AlphaFoldDB" id="A0A5C3Q1G8"/>
<evidence type="ECO:0000313" key="2">
    <source>
        <dbReference type="Proteomes" id="UP000305067"/>
    </source>
</evidence>
<protein>
    <recommendedName>
        <fullName evidence="3">Thaumatin</fullName>
    </recommendedName>
</protein>
<proteinExistence type="predicted"/>
<dbReference type="EMBL" id="ML178877">
    <property type="protein sequence ID" value="TFK95661.1"/>
    <property type="molecule type" value="Genomic_DNA"/>
</dbReference>
<keyword evidence="2" id="KW-1185">Reference proteome</keyword>
<reference evidence="1 2" key="1">
    <citation type="journal article" date="2019" name="Nat. Ecol. Evol.">
        <title>Megaphylogeny resolves global patterns of mushroom evolution.</title>
        <authorList>
            <person name="Varga T."/>
            <person name="Krizsan K."/>
            <person name="Foldi C."/>
            <person name="Dima B."/>
            <person name="Sanchez-Garcia M."/>
            <person name="Sanchez-Ramirez S."/>
            <person name="Szollosi G.J."/>
            <person name="Szarkandi J.G."/>
            <person name="Papp V."/>
            <person name="Albert L."/>
            <person name="Andreopoulos W."/>
            <person name="Angelini C."/>
            <person name="Antonin V."/>
            <person name="Barry K.W."/>
            <person name="Bougher N.L."/>
            <person name="Buchanan P."/>
            <person name="Buyck B."/>
            <person name="Bense V."/>
            <person name="Catcheside P."/>
            <person name="Chovatia M."/>
            <person name="Cooper J."/>
            <person name="Damon W."/>
            <person name="Desjardin D."/>
            <person name="Finy P."/>
            <person name="Geml J."/>
            <person name="Haridas S."/>
            <person name="Hughes K."/>
            <person name="Justo A."/>
            <person name="Karasinski D."/>
            <person name="Kautmanova I."/>
            <person name="Kiss B."/>
            <person name="Kocsube S."/>
            <person name="Kotiranta H."/>
            <person name="LaButti K.M."/>
            <person name="Lechner B.E."/>
            <person name="Liimatainen K."/>
            <person name="Lipzen A."/>
            <person name="Lukacs Z."/>
            <person name="Mihaltcheva S."/>
            <person name="Morgado L.N."/>
            <person name="Niskanen T."/>
            <person name="Noordeloos M.E."/>
            <person name="Ohm R.A."/>
            <person name="Ortiz-Santana B."/>
            <person name="Ovrebo C."/>
            <person name="Racz N."/>
            <person name="Riley R."/>
            <person name="Savchenko A."/>
            <person name="Shiryaev A."/>
            <person name="Soop K."/>
            <person name="Spirin V."/>
            <person name="Szebenyi C."/>
            <person name="Tomsovsky M."/>
            <person name="Tulloss R.E."/>
            <person name="Uehling J."/>
            <person name="Grigoriev I.V."/>
            <person name="Vagvolgyi C."/>
            <person name="Papp T."/>
            <person name="Martin F.M."/>
            <person name="Miettinen O."/>
            <person name="Hibbett D.S."/>
            <person name="Nagy L.G."/>
        </authorList>
    </citation>
    <scope>NUCLEOTIDE SEQUENCE [LARGE SCALE GENOMIC DNA]</scope>
    <source>
        <strain evidence="1 2">CBS 309.79</strain>
    </source>
</reference>